<dbReference type="InterPro" id="IPR013520">
    <property type="entry name" value="Ribonucl_H"/>
</dbReference>
<dbReference type="GO" id="GO:0003676">
    <property type="term" value="F:nucleic acid binding"/>
    <property type="evidence" value="ECO:0007669"/>
    <property type="project" value="InterPro"/>
</dbReference>
<dbReference type="CDD" id="cd06127">
    <property type="entry name" value="DEDDh"/>
    <property type="match status" value="1"/>
</dbReference>
<evidence type="ECO:0000256" key="3">
    <source>
        <dbReference type="ARBA" id="ARBA00022839"/>
    </source>
</evidence>
<dbReference type="PANTHER" id="PTHR30231">
    <property type="entry name" value="DNA POLYMERASE III SUBUNIT EPSILON"/>
    <property type="match status" value="1"/>
</dbReference>
<keyword evidence="1" id="KW-0540">Nuclease</keyword>
<protein>
    <recommendedName>
        <fullName evidence="4">Exonuclease domain-containing protein</fullName>
    </recommendedName>
</protein>
<dbReference type="SUPFAM" id="SSF53098">
    <property type="entry name" value="Ribonuclease H-like"/>
    <property type="match status" value="1"/>
</dbReference>
<keyword evidence="3" id="KW-0269">Exonuclease</keyword>
<dbReference type="Pfam" id="PF00929">
    <property type="entry name" value="RNase_T"/>
    <property type="match status" value="1"/>
</dbReference>
<dbReference type="EMBL" id="MN740210">
    <property type="protein sequence ID" value="QHT93825.1"/>
    <property type="molecule type" value="Genomic_DNA"/>
</dbReference>
<evidence type="ECO:0000313" key="5">
    <source>
        <dbReference type="EMBL" id="QHT93825.1"/>
    </source>
</evidence>
<keyword evidence="2" id="KW-0378">Hydrolase</keyword>
<dbReference type="SMART" id="SM00479">
    <property type="entry name" value="EXOIII"/>
    <property type="match status" value="1"/>
</dbReference>
<evidence type="ECO:0000256" key="1">
    <source>
        <dbReference type="ARBA" id="ARBA00022722"/>
    </source>
</evidence>
<sequence length="239" mass="28205">MDQSIIVFDTETTGLPRSKIINSETLHLWPHVVQFSYVMYNVGQMKMEKVKDVVVKIPETIVMSEETMNIHKITNEQTQGSPFTIEDVLNEFIEDISCNNVTAIVGHNISFDMNMLKIELLRLIQNNDIIDKSIYKKMFYEVNYTNKTYCTMKKSIDLCQIPLRRKDGTVYYKYPKLIELYKKIFDEEPNNLHNSLNDVLVTLRCYYMMVFKEDLLKVDESTFKLLFEIKVNNMEVVYK</sequence>
<evidence type="ECO:0000259" key="4">
    <source>
        <dbReference type="SMART" id="SM00479"/>
    </source>
</evidence>
<dbReference type="GO" id="GO:0008408">
    <property type="term" value="F:3'-5' exonuclease activity"/>
    <property type="evidence" value="ECO:0007669"/>
    <property type="project" value="TreeGrafter"/>
</dbReference>
<proteinExistence type="predicted"/>
<dbReference type="InterPro" id="IPR012337">
    <property type="entry name" value="RNaseH-like_sf"/>
</dbReference>
<accession>A0A6C0IMU7</accession>
<dbReference type="AlphaFoldDB" id="A0A6C0IMU7"/>
<name>A0A6C0IMU7_9ZZZZ</name>
<organism evidence="5">
    <name type="scientific">viral metagenome</name>
    <dbReference type="NCBI Taxonomy" id="1070528"/>
    <lineage>
        <taxon>unclassified sequences</taxon>
        <taxon>metagenomes</taxon>
        <taxon>organismal metagenomes</taxon>
    </lineage>
</organism>
<reference evidence="5" key="1">
    <citation type="journal article" date="2020" name="Nature">
        <title>Giant virus diversity and host interactions through global metagenomics.</title>
        <authorList>
            <person name="Schulz F."/>
            <person name="Roux S."/>
            <person name="Paez-Espino D."/>
            <person name="Jungbluth S."/>
            <person name="Walsh D.A."/>
            <person name="Denef V.J."/>
            <person name="McMahon K.D."/>
            <person name="Konstantinidis K.T."/>
            <person name="Eloe-Fadrosh E.A."/>
            <person name="Kyrpides N.C."/>
            <person name="Woyke T."/>
        </authorList>
    </citation>
    <scope>NUCLEOTIDE SEQUENCE</scope>
    <source>
        <strain evidence="5">GVMAG-M-3300024258-14</strain>
    </source>
</reference>
<dbReference type="InterPro" id="IPR036397">
    <property type="entry name" value="RNaseH_sf"/>
</dbReference>
<dbReference type="PANTHER" id="PTHR30231:SF4">
    <property type="entry name" value="PROTEIN NEN2"/>
    <property type="match status" value="1"/>
</dbReference>
<evidence type="ECO:0000256" key="2">
    <source>
        <dbReference type="ARBA" id="ARBA00022801"/>
    </source>
</evidence>
<dbReference type="Gene3D" id="3.30.420.10">
    <property type="entry name" value="Ribonuclease H-like superfamily/Ribonuclease H"/>
    <property type="match status" value="1"/>
</dbReference>
<feature type="domain" description="Exonuclease" evidence="4">
    <location>
        <begin position="4"/>
        <end position="217"/>
    </location>
</feature>